<protein>
    <submittedName>
        <fullName evidence="3">M23 family metallopeptidase</fullName>
    </submittedName>
</protein>
<evidence type="ECO:0000313" key="4">
    <source>
        <dbReference type="Proteomes" id="UP000636505"/>
    </source>
</evidence>
<proteinExistence type="predicted"/>
<feature type="domain" description="M23ase beta-sheet core" evidence="2">
    <location>
        <begin position="194"/>
        <end position="289"/>
    </location>
</feature>
<dbReference type="CDD" id="cd12797">
    <property type="entry name" value="M23_peptidase"/>
    <property type="match status" value="1"/>
</dbReference>
<comment type="caution">
    <text evidence="3">The sequence shown here is derived from an EMBL/GenBank/DDBJ whole genome shotgun (WGS) entry which is preliminary data.</text>
</comment>
<feature type="transmembrane region" description="Helical" evidence="1">
    <location>
        <begin position="6"/>
        <end position="23"/>
    </location>
</feature>
<dbReference type="Pfam" id="PF01551">
    <property type="entry name" value="Peptidase_M23"/>
    <property type="match status" value="1"/>
</dbReference>
<organism evidence="3 4">
    <name type="scientific">Vasconcelosia minhoensis LEGE 07310</name>
    <dbReference type="NCBI Taxonomy" id="915328"/>
    <lineage>
        <taxon>Bacteria</taxon>
        <taxon>Bacillati</taxon>
        <taxon>Cyanobacteriota</taxon>
        <taxon>Cyanophyceae</taxon>
        <taxon>Nodosilineales</taxon>
        <taxon>Cymatolegaceae</taxon>
        <taxon>Vasconcelosia</taxon>
        <taxon>Vasconcelosia minhoensis</taxon>
    </lineage>
</organism>
<feature type="transmembrane region" description="Helical" evidence="1">
    <location>
        <begin position="90"/>
        <end position="108"/>
    </location>
</feature>
<dbReference type="Proteomes" id="UP000636505">
    <property type="component" value="Unassembled WGS sequence"/>
</dbReference>
<feature type="transmembrane region" description="Helical" evidence="1">
    <location>
        <begin position="35"/>
        <end position="55"/>
    </location>
</feature>
<reference evidence="3" key="1">
    <citation type="submission" date="2020-10" db="EMBL/GenBank/DDBJ databases">
        <authorList>
            <person name="Castelo-Branco R."/>
            <person name="Eusebio N."/>
            <person name="Adriana R."/>
            <person name="Vieira A."/>
            <person name="Brugerolle De Fraissinette N."/>
            <person name="Rezende De Castro R."/>
            <person name="Schneider M.P."/>
            <person name="Vasconcelos V."/>
            <person name="Leao P.N."/>
        </authorList>
    </citation>
    <scope>NUCLEOTIDE SEQUENCE</scope>
    <source>
        <strain evidence="3">LEGE 07310</strain>
    </source>
</reference>
<dbReference type="InterPro" id="IPR011055">
    <property type="entry name" value="Dup_hybrid_motif"/>
</dbReference>
<sequence>MDSSILITQGLIPFSLLLWQAYSRSQSLLGWLLKTLMVAGYLGAVTLIGLWAVLLPWWTPYFYWAVWGVLAILTLLDARRQSRWPKRNAWILSRVFGCGLLTGLFWAVTLQAALGYRLPAAAPISLTFPLKNGTYYVANGGSNLLVNAHLETLAAAKARDYRGQSYGIDLTKLNPFGVRSPGILPKDLINYEIYGQAVYAPCGGSVIATANDLPDLIPPQADSVHREGNHVLLRCETADVLLAHLQQSSVKVAPGQPVTVGQPLGNVGNSGSTSEPHLHIHAQRPGSAAAPLDGDPLPILFGDRYLVRNARMTA</sequence>
<dbReference type="GO" id="GO:0004222">
    <property type="term" value="F:metalloendopeptidase activity"/>
    <property type="evidence" value="ECO:0007669"/>
    <property type="project" value="TreeGrafter"/>
</dbReference>
<dbReference type="AlphaFoldDB" id="A0A8J7AKF5"/>
<dbReference type="PANTHER" id="PTHR21666">
    <property type="entry name" value="PEPTIDASE-RELATED"/>
    <property type="match status" value="1"/>
</dbReference>
<keyword evidence="4" id="KW-1185">Reference proteome</keyword>
<gene>
    <name evidence="3" type="ORF">IQ241_00060</name>
</gene>
<dbReference type="InterPro" id="IPR050570">
    <property type="entry name" value="Cell_wall_metabolism_enzyme"/>
</dbReference>
<evidence type="ECO:0000256" key="1">
    <source>
        <dbReference type="SAM" id="Phobius"/>
    </source>
</evidence>
<name>A0A8J7AKF5_9CYAN</name>
<dbReference type="Gene3D" id="2.70.70.10">
    <property type="entry name" value="Glucose Permease (Domain IIA)"/>
    <property type="match status" value="1"/>
</dbReference>
<dbReference type="InterPro" id="IPR016047">
    <property type="entry name" value="M23ase_b-sheet_dom"/>
</dbReference>
<keyword evidence="1" id="KW-1133">Transmembrane helix</keyword>
<evidence type="ECO:0000259" key="2">
    <source>
        <dbReference type="Pfam" id="PF01551"/>
    </source>
</evidence>
<keyword evidence="1" id="KW-0472">Membrane</keyword>
<keyword evidence="1" id="KW-0812">Transmembrane</keyword>
<dbReference type="PANTHER" id="PTHR21666:SF285">
    <property type="entry name" value="M23 FAMILY METALLOPEPTIDASE"/>
    <property type="match status" value="1"/>
</dbReference>
<evidence type="ECO:0000313" key="3">
    <source>
        <dbReference type="EMBL" id="MBE9075706.1"/>
    </source>
</evidence>
<dbReference type="SUPFAM" id="SSF51261">
    <property type="entry name" value="Duplicated hybrid motif"/>
    <property type="match status" value="1"/>
</dbReference>
<dbReference type="RefSeq" id="WP_193904372.1">
    <property type="nucleotide sequence ID" value="NZ_JADEXG010000001.1"/>
</dbReference>
<dbReference type="EMBL" id="JADEXG010000001">
    <property type="protein sequence ID" value="MBE9075706.1"/>
    <property type="molecule type" value="Genomic_DNA"/>
</dbReference>
<accession>A0A8J7AKF5</accession>
<feature type="transmembrane region" description="Helical" evidence="1">
    <location>
        <begin position="61"/>
        <end position="78"/>
    </location>
</feature>